<gene>
    <name evidence="2" type="ORF">ACFFJ8_08375</name>
</gene>
<dbReference type="Pfam" id="PF04167">
    <property type="entry name" value="DUF402"/>
    <property type="match status" value="1"/>
</dbReference>
<dbReference type="SUPFAM" id="SSF159234">
    <property type="entry name" value="FomD-like"/>
    <property type="match status" value="1"/>
</dbReference>
<evidence type="ECO:0000259" key="1">
    <source>
        <dbReference type="Pfam" id="PF04167"/>
    </source>
</evidence>
<feature type="domain" description="DUF402" evidence="1">
    <location>
        <begin position="75"/>
        <end position="166"/>
    </location>
</feature>
<dbReference type="InterPro" id="IPR007295">
    <property type="entry name" value="DUF402"/>
</dbReference>
<dbReference type="Gene3D" id="2.40.380.10">
    <property type="entry name" value="FomD-like"/>
    <property type="match status" value="1"/>
</dbReference>
<comment type="caution">
    <text evidence="2">The sequence shown here is derived from an EMBL/GenBank/DDBJ whole genome shotgun (WGS) entry which is preliminary data.</text>
</comment>
<proteinExistence type="predicted"/>
<dbReference type="Proteomes" id="UP001589818">
    <property type="component" value="Unassembled WGS sequence"/>
</dbReference>
<sequence length="199" mass="23422">MDIMIFWNHAGREHGGLEYADDIRKNSPQVIEQCLALREQRCRENKQPNRYLRVDDSTLIELPPLQSDKRFILIYCLDSGLQLSLNYKTNHPWWLIDIVDIQEIRPHVFCVHDWFIDISVNPDGSYHVYDMDDFELAVRLQVLSPEQISQCLKSFHAILTELNSGSFPSPFVEELRETYMFKCHMDKGDTSFGIQQKDR</sequence>
<keyword evidence="3" id="KW-1185">Reference proteome</keyword>
<evidence type="ECO:0000313" key="2">
    <source>
        <dbReference type="EMBL" id="MFC0391387.1"/>
    </source>
</evidence>
<accession>A0ABV6J787</accession>
<organism evidence="2 3">
    <name type="scientific">Paenibacillus mendelii</name>
    <dbReference type="NCBI Taxonomy" id="206163"/>
    <lineage>
        <taxon>Bacteria</taxon>
        <taxon>Bacillati</taxon>
        <taxon>Bacillota</taxon>
        <taxon>Bacilli</taxon>
        <taxon>Bacillales</taxon>
        <taxon>Paenibacillaceae</taxon>
        <taxon>Paenibacillus</taxon>
    </lineage>
</organism>
<name>A0ABV6J787_9BACL</name>
<evidence type="ECO:0000313" key="3">
    <source>
        <dbReference type="Proteomes" id="UP001589818"/>
    </source>
</evidence>
<dbReference type="RefSeq" id="WP_204819960.1">
    <property type="nucleotide sequence ID" value="NZ_JANHOF010000006.1"/>
</dbReference>
<protein>
    <recommendedName>
        <fullName evidence="1">DUF402 domain-containing protein</fullName>
    </recommendedName>
</protein>
<reference evidence="2 3" key="1">
    <citation type="submission" date="2024-09" db="EMBL/GenBank/DDBJ databases">
        <authorList>
            <person name="Sun Q."/>
            <person name="Mori K."/>
        </authorList>
    </citation>
    <scope>NUCLEOTIDE SEQUENCE [LARGE SCALE GENOMIC DNA]</scope>
    <source>
        <strain evidence="2 3">CCM 4839</strain>
    </source>
</reference>
<dbReference type="InterPro" id="IPR035930">
    <property type="entry name" value="FomD-like_sf"/>
</dbReference>
<dbReference type="EMBL" id="JBHLVF010000011">
    <property type="protein sequence ID" value="MFC0391387.1"/>
    <property type="molecule type" value="Genomic_DNA"/>
</dbReference>